<dbReference type="Pfam" id="PF10613">
    <property type="entry name" value="Lig_chan-Glu_bd"/>
    <property type="match status" value="1"/>
</dbReference>
<evidence type="ECO:0000256" key="7">
    <source>
        <dbReference type="ARBA" id="ARBA00023065"/>
    </source>
</evidence>
<keyword evidence="5 19" id="KW-1133">Transmembrane helix</keyword>
<evidence type="ECO:0000256" key="10">
    <source>
        <dbReference type="ARBA" id="ARBA00023180"/>
    </source>
</evidence>
<evidence type="ECO:0000259" key="20">
    <source>
        <dbReference type="SMART" id="SM00062"/>
    </source>
</evidence>
<feature type="binding site" evidence="15">
    <location>
        <position position="733"/>
    </location>
    <ligand>
        <name>L-glutamate</name>
        <dbReference type="ChEBI" id="CHEBI:29985"/>
    </ligand>
</feature>
<dbReference type="InterPro" id="IPR001320">
    <property type="entry name" value="Iontro_rcpt_C"/>
</dbReference>
<keyword evidence="3 19" id="KW-0812">Transmembrane</keyword>
<organism evidence="23 24">
    <name type="scientific">Mytilus galloprovincialis</name>
    <name type="common">Mediterranean mussel</name>
    <dbReference type="NCBI Taxonomy" id="29158"/>
    <lineage>
        <taxon>Eukaryota</taxon>
        <taxon>Metazoa</taxon>
        <taxon>Spiralia</taxon>
        <taxon>Lophotrochozoa</taxon>
        <taxon>Mollusca</taxon>
        <taxon>Bivalvia</taxon>
        <taxon>Autobranchia</taxon>
        <taxon>Pteriomorphia</taxon>
        <taxon>Mytilida</taxon>
        <taxon>Mytiloidea</taxon>
        <taxon>Mytilidae</taxon>
        <taxon>Mytilinae</taxon>
        <taxon>Mytilus</taxon>
    </lineage>
</organism>
<evidence type="ECO:0000259" key="21">
    <source>
        <dbReference type="SMART" id="SM00079"/>
    </source>
</evidence>
<accession>A0A8B6G9A1</accession>
<keyword evidence="2" id="KW-1003">Cell membrane</keyword>
<keyword evidence="7" id="KW-0406">Ion transport</keyword>
<feature type="transmembrane region" description="Helical" evidence="19">
    <location>
        <begin position="610"/>
        <end position="629"/>
    </location>
</feature>
<feature type="region of interest" description="Disordered" evidence="18">
    <location>
        <begin position="923"/>
        <end position="950"/>
    </location>
</feature>
<dbReference type="FunFam" id="1.10.287.70:FF:000105">
    <property type="entry name" value="Eye-enriched kainate receptor, isoform A"/>
    <property type="match status" value="1"/>
</dbReference>
<feature type="site" description="Crucial to convey clamshell closure to channel opening" evidence="16">
    <location>
        <position position="711"/>
    </location>
</feature>
<dbReference type="PRINTS" id="PR00177">
    <property type="entry name" value="NMDARECEPTOR"/>
</dbReference>
<evidence type="ECO:0000256" key="11">
    <source>
        <dbReference type="ARBA" id="ARBA00023257"/>
    </source>
</evidence>
<feature type="binding site" evidence="15">
    <location>
        <position position="783"/>
    </location>
    <ligand>
        <name>L-glutamate</name>
        <dbReference type="ChEBI" id="CHEBI:29985"/>
    </ligand>
</feature>
<evidence type="ECO:0000256" key="13">
    <source>
        <dbReference type="ARBA" id="ARBA00023303"/>
    </source>
</evidence>
<dbReference type="FunFam" id="3.40.190.10:FF:000178">
    <property type="entry name" value="Glutamate receptor subunit"/>
    <property type="match status" value="1"/>
</dbReference>
<evidence type="ECO:0000256" key="5">
    <source>
        <dbReference type="ARBA" id="ARBA00022989"/>
    </source>
</evidence>
<keyword evidence="12" id="KW-1071">Ligand-gated ion channel</keyword>
<evidence type="ECO:0000256" key="2">
    <source>
        <dbReference type="ARBA" id="ARBA00022475"/>
    </source>
</evidence>
<evidence type="ECO:0000256" key="15">
    <source>
        <dbReference type="PIRSR" id="PIRSR601508-1"/>
    </source>
</evidence>
<name>A0A8B6G9A1_MYTGA</name>
<comment type="subcellular location">
    <subcellularLocation>
        <location evidence="14">Postsynaptic cell membrane</location>
        <topology evidence="14">Multi-pass membrane protein</topology>
    </subcellularLocation>
</comment>
<evidence type="ECO:0000256" key="19">
    <source>
        <dbReference type="SAM" id="Phobius"/>
    </source>
</evidence>
<dbReference type="Proteomes" id="UP000596742">
    <property type="component" value="Unassembled WGS sequence"/>
</dbReference>
<dbReference type="InterPro" id="IPR001828">
    <property type="entry name" value="ANF_lig-bd_rcpt"/>
</dbReference>
<dbReference type="InterPro" id="IPR019594">
    <property type="entry name" value="Glu/Gly-bd"/>
</dbReference>
<dbReference type="GO" id="GO:0015276">
    <property type="term" value="F:ligand-gated monoatomic ion channel activity"/>
    <property type="evidence" value="ECO:0007669"/>
    <property type="project" value="InterPro"/>
</dbReference>
<feature type="domain" description="Ionotropic glutamate receptor C-terminal" evidence="21">
    <location>
        <begin position="481"/>
        <end position="847"/>
    </location>
</feature>
<dbReference type="FunFam" id="3.40.190.10:FF:000060">
    <property type="entry name" value="Glutamate receptor ionotropic, kainate 1"/>
    <property type="match status" value="1"/>
</dbReference>
<dbReference type="SUPFAM" id="SSF53850">
    <property type="entry name" value="Periplasmic binding protein-like II"/>
    <property type="match status" value="1"/>
</dbReference>
<dbReference type="SMART" id="SM00079">
    <property type="entry name" value="PBPe"/>
    <property type="match status" value="1"/>
</dbReference>
<evidence type="ECO:0000313" key="24">
    <source>
        <dbReference type="Proteomes" id="UP000596742"/>
    </source>
</evidence>
<evidence type="ECO:0000256" key="8">
    <source>
        <dbReference type="ARBA" id="ARBA00023136"/>
    </source>
</evidence>
<dbReference type="SMART" id="SM00918">
    <property type="entry name" value="Lig_chan-Glu_bd"/>
    <property type="match status" value="1"/>
</dbReference>
<reference evidence="23" key="1">
    <citation type="submission" date="2018-11" db="EMBL/GenBank/DDBJ databases">
        <authorList>
            <person name="Alioto T."/>
            <person name="Alioto T."/>
        </authorList>
    </citation>
    <scope>NUCLEOTIDE SEQUENCE</scope>
</reference>
<dbReference type="Gene3D" id="3.40.190.10">
    <property type="entry name" value="Periplasmic binding protein-like II"/>
    <property type="match status" value="3"/>
</dbReference>
<keyword evidence="24" id="KW-1185">Reference proteome</keyword>
<dbReference type="SUPFAM" id="SSF53822">
    <property type="entry name" value="Periplasmic binding protein-like I"/>
    <property type="match status" value="1"/>
</dbReference>
<feature type="domain" description="Solute-binding protein family 3/N-terminal" evidence="20">
    <location>
        <begin position="485"/>
        <end position="848"/>
    </location>
</feature>
<dbReference type="InterPro" id="IPR028082">
    <property type="entry name" value="Peripla_BP_I"/>
</dbReference>
<keyword evidence="1" id="KW-0813">Transport</keyword>
<keyword evidence="6" id="KW-0770">Synapse</keyword>
<evidence type="ECO:0000256" key="1">
    <source>
        <dbReference type="ARBA" id="ARBA00022448"/>
    </source>
</evidence>
<keyword evidence="13" id="KW-0407">Ion channel</keyword>
<dbReference type="InterPro" id="IPR001638">
    <property type="entry name" value="Solute-binding_3/MltF_N"/>
</dbReference>
<evidence type="ECO:0000256" key="14">
    <source>
        <dbReference type="ARBA" id="ARBA00034104"/>
    </source>
</evidence>
<feature type="binding site" evidence="15">
    <location>
        <position position="566"/>
    </location>
    <ligand>
        <name>L-glutamate</name>
        <dbReference type="ChEBI" id="CHEBI:29985"/>
    </ligand>
</feature>
<dbReference type="SMART" id="SM00062">
    <property type="entry name" value="PBPb"/>
    <property type="match status" value="1"/>
</dbReference>
<feature type="disulfide bond" evidence="17">
    <location>
        <begin position="796"/>
        <end position="851"/>
    </location>
</feature>
<evidence type="ECO:0000256" key="18">
    <source>
        <dbReference type="SAM" id="MobiDB-lite"/>
    </source>
</evidence>
<proteinExistence type="predicted"/>
<evidence type="ECO:0000259" key="22">
    <source>
        <dbReference type="SMART" id="SM00918"/>
    </source>
</evidence>
<sequence length="968" mass="110004">MFDCDAKIGLSPSSLPQDIRGSLQTEEDLIQHLQSSDKPDEISNDKPIELGSDKPNEHDEVSQLNAALNLSETQETELDVHVWFIIDEEDKSSERAYRLGVELLQMEKNTIKIKDFLNKTNIADSYSFTKSICLLLMETIFSIVTAADVRSYDAIESYSQAMHVPVIIYNDVRKLLKPNYKYLLHIAPPHLKAVVDFIKLHKWRTVFYLHVENDPLWPWRVSEIFTLTNASDKINIVQRHLGKLNDSYEQLRILDKMALSQTEKIFILDILDRPTLQLILKQITELGMNREGYNYIIGGMDIQEVKLKSFEHGGARITGFQIVDKNGTKSKVLIPWEKRTKSEIKMGIKAPPLEMKDIFLLDSFCFLQQGFEKINRERPDLVRTRTGIHYNTNSSKEIVCHKHKFLERGPIILEFLKNTSAPCLSGNVQFDKNGYRTKYNFDVHSLYKKKLKKIGNWSSETGYNRDVIDALKKKPKEHKGPYIVTLVVEAPFVINKTDKNGKEVFEGFCIDMFKKLANSSQLQLDYVIRKRNDTKYGAWNKKTKSWDGMISELIEGEADIALGSISITEEREHVVDFTKPFMNTGISIMIKRPDKQKPNILSFKEPFSNSMWICIMCGFAGVSLVLVLIGRFSPYEWQNNSNTGPSEDFSVLNSLWSSFGALLQQGSDFLPSSISGRIAECAWWFFTLIIVSSYTANLAAFLTVEKLNIPINSADDLAKQSKIKYGISKGGSTEKFFSTSNVSVYKQMWEFMEATSQTAFVNGNLEGWNKVLEGKGEYAFLLESTSNDYRNQQKPCKTMKVGHNLNQYGIGIATKQGSELSRKLNLALLEIIEKGELINLKQRWWYDKGQCGQSTASVGKKSLSLSNVAGTFHIVIGGLVIAMIFSALEFLFHHKKNQRKQSKVIKTNLITDMTDIGHVSMERKNDETQPLKPPNINGAKDNKGYQTTTSPSNLIMFDSITENGSTML</sequence>
<keyword evidence="17" id="KW-1015">Disulfide bond</keyword>
<evidence type="ECO:0000256" key="16">
    <source>
        <dbReference type="PIRSR" id="PIRSR601508-2"/>
    </source>
</evidence>
<evidence type="ECO:0000256" key="9">
    <source>
        <dbReference type="ARBA" id="ARBA00023170"/>
    </source>
</evidence>
<feature type="binding site" evidence="15">
    <location>
        <position position="571"/>
    </location>
    <ligand>
        <name>L-glutamate</name>
        <dbReference type="ChEBI" id="CHEBI:29985"/>
    </ligand>
</feature>
<dbReference type="Pfam" id="PF01094">
    <property type="entry name" value="ANF_receptor"/>
    <property type="match status" value="1"/>
</dbReference>
<dbReference type="InterPro" id="IPR015683">
    <property type="entry name" value="Ionotropic_Glu_rcpt"/>
</dbReference>
<evidence type="ECO:0000256" key="17">
    <source>
        <dbReference type="PIRSR" id="PIRSR601508-3"/>
    </source>
</evidence>
<protein>
    <submittedName>
        <fullName evidence="23">Uncharacterized protein</fullName>
    </submittedName>
</protein>
<dbReference type="Gene3D" id="3.40.50.2300">
    <property type="match status" value="2"/>
</dbReference>
<dbReference type="GO" id="GO:0038023">
    <property type="term" value="F:signaling receptor activity"/>
    <property type="evidence" value="ECO:0007669"/>
    <property type="project" value="InterPro"/>
</dbReference>
<keyword evidence="10" id="KW-0325">Glycoprotein</keyword>
<evidence type="ECO:0000256" key="4">
    <source>
        <dbReference type="ARBA" id="ARBA00022729"/>
    </source>
</evidence>
<dbReference type="AlphaFoldDB" id="A0A8B6G9A1"/>
<evidence type="ECO:0000313" key="23">
    <source>
        <dbReference type="EMBL" id="VDI60714.1"/>
    </source>
</evidence>
<feature type="binding site" evidence="15">
    <location>
        <position position="732"/>
    </location>
    <ligand>
        <name>L-glutamate</name>
        <dbReference type="ChEBI" id="CHEBI:29985"/>
    </ligand>
</feature>
<gene>
    <name evidence="23" type="ORF">MGAL_10B019683</name>
</gene>
<feature type="domain" description="Ionotropic glutamate receptor L-glutamate and glycine-binding" evidence="22">
    <location>
        <begin position="491"/>
        <end position="555"/>
    </location>
</feature>
<evidence type="ECO:0000256" key="3">
    <source>
        <dbReference type="ARBA" id="ARBA00022692"/>
    </source>
</evidence>
<evidence type="ECO:0000256" key="12">
    <source>
        <dbReference type="ARBA" id="ARBA00023286"/>
    </source>
</evidence>
<keyword evidence="9" id="KW-0675">Receptor</keyword>
<dbReference type="InterPro" id="IPR001508">
    <property type="entry name" value="Iono_Glu_rcpt_met"/>
</dbReference>
<feature type="compositionally biased region" description="Basic and acidic residues" evidence="18">
    <location>
        <begin position="35"/>
        <end position="57"/>
    </location>
</feature>
<keyword evidence="11" id="KW-0628">Postsynaptic cell membrane</keyword>
<evidence type="ECO:0000256" key="6">
    <source>
        <dbReference type="ARBA" id="ARBA00023018"/>
    </source>
</evidence>
<keyword evidence="4" id="KW-0732">Signal</keyword>
<feature type="region of interest" description="Disordered" evidence="18">
    <location>
        <begin position="33"/>
        <end position="57"/>
    </location>
</feature>
<comment type="caution">
    <text evidence="23">The sequence shown here is derived from an EMBL/GenBank/DDBJ whole genome shotgun (WGS) entry which is preliminary data.</text>
</comment>
<dbReference type="PANTHER" id="PTHR18966">
    <property type="entry name" value="IONOTROPIC GLUTAMATE RECEPTOR"/>
    <property type="match status" value="1"/>
</dbReference>
<keyword evidence="8 19" id="KW-0472">Membrane</keyword>
<feature type="transmembrane region" description="Helical" evidence="19">
    <location>
        <begin position="870"/>
        <end position="892"/>
    </location>
</feature>
<dbReference type="GO" id="GO:0045211">
    <property type="term" value="C:postsynaptic membrane"/>
    <property type="evidence" value="ECO:0007669"/>
    <property type="project" value="UniProtKB-SubCell"/>
</dbReference>
<dbReference type="Pfam" id="PF00060">
    <property type="entry name" value="Lig_chan"/>
    <property type="match status" value="1"/>
</dbReference>
<feature type="transmembrane region" description="Helical" evidence="19">
    <location>
        <begin position="682"/>
        <end position="704"/>
    </location>
</feature>
<dbReference type="EMBL" id="UYJE01008066">
    <property type="protein sequence ID" value="VDI60714.1"/>
    <property type="molecule type" value="Genomic_DNA"/>
</dbReference>
<dbReference type="OrthoDB" id="5984008at2759"/>